<keyword evidence="3" id="KW-1185">Reference proteome</keyword>
<dbReference type="CTD" id="84792"/>
<sequence>MPPEAPREKIPAEVIVDPVFAEEAGWGGGVERQASMESKPPEDGSFFICLVRCPHPCAQNSTGLASGLGEHLLIESVAENAAEQFVSDTFTVSSAVGRSADAASESWEWAVSLRGGIRKQHKRMFVPGRDRPVGIALPAGCQWHRGGGIFSFQSNGIQTITSLKPLIAQVGEGKVTVPEGAAANRFPPHLAPTAAVVPYSTVVCFWDVVGRHCASTVARSSRKKFSLSGCAEQPCRSVLGSCRGAGCRAGPWRWGGSGHGLAAGSAQGHRGRSHGGESRGSGLLGQQRGSAKGVSEDDPPRAFLEKLDSALAPSCLRSILLHAHPLIFLNNETKSVFPGHPEPMFSEPRVEYKKMLSWEKSTSDDLQITVASLAAQAFE</sequence>
<dbReference type="AlphaFoldDB" id="A0A6P3HN40"/>
<organism evidence="3 4">
    <name type="scientific">Bison bison bison</name>
    <name type="common">North American plains bison</name>
    <dbReference type="NCBI Taxonomy" id="43346"/>
    <lineage>
        <taxon>Eukaryota</taxon>
        <taxon>Metazoa</taxon>
        <taxon>Chordata</taxon>
        <taxon>Craniata</taxon>
        <taxon>Vertebrata</taxon>
        <taxon>Euteleostomi</taxon>
        <taxon>Mammalia</taxon>
        <taxon>Eutheria</taxon>
        <taxon>Laurasiatheria</taxon>
        <taxon>Artiodactyla</taxon>
        <taxon>Ruminantia</taxon>
        <taxon>Pecora</taxon>
        <taxon>Bovidae</taxon>
        <taxon>Bovinae</taxon>
        <taxon>Bison</taxon>
    </lineage>
</organism>
<reference evidence="4" key="1">
    <citation type="submission" date="2025-08" db="UniProtKB">
        <authorList>
            <consortium name="RefSeq"/>
        </authorList>
    </citation>
    <scope>IDENTIFICATION</scope>
    <source>
        <tissue evidence="4">Blood</tissue>
    </source>
</reference>
<feature type="domain" description="SIPAR" evidence="2">
    <location>
        <begin position="292"/>
        <end position="378"/>
    </location>
</feature>
<feature type="region of interest" description="Disordered" evidence="1">
    <location>
        <begin position="258"/>
        <end position="299"/>
    </location>
</feature>
<gene>
    <name evidence="4" type="primary">FAM220A</name>
</gene>
<accession>A0A6P3HN40</accession>
<evidence type="ECO:0000313" key="3">
    <source>
        <dbReference type="Proteomes" id="UP000515208"/>
    </source>
</evidence>
<proteinExistence type="predicted"/>
<dbReference type="GO" id="GO:0097677">
    <property type="term" value="F:STAT family protein binding"/>
    <property type="evidence" value="ECO:0007669"/>
    <property type="project" value="TreeGrafter"/>
</dbReference>
<dbReference type="Pfam" id="PF15487">
    <property type="entry name" value="FAM220"/>
    <property type="match status" value="1"/>
</dbReference>
<dbReference type="KEGG" id="bbis:104992793"/>
<dbReference type="OrthoDB" id="60433at2759"/>
<dbReference type="RefSeq" id="XP_010844083.1">
    <property type="nucleotide sequence ID" value="XM_010845781.1"/>
</dbReference>
<dbReference type="GO" id="GO:0005634">
    <property type="term" value="C:nucleus"/>
    <property type="evidence" value="ECO:0007669"/>
    <property type="project" value="TreeGrafter"/>
</dbReference>
<dbReference type="GO" id="GO:0000122">
    <property type="term" value="P:negative regulation of transcription by RNA polymerase II"/>
    <property type="evidence" value="ECO:0007669"/>
    <property type="project" value="TreeGrafter"/>
</dbReference>
<dbReference type="InterPro" id="IPR029155">
    <property type="entry name" value="SIPAR"/>
</dbReference>
<dbReference type="GeneID" id="104992793"/>
<evidence type="ECO:0000313" key="4">
    <source>
        <dbReference type="RefSeq" id="XP_010844083.1"/>
    </source>
</evidence>
<name>A0A6P3HN40_BISBB</name>
<evidence type="ECO:0000256" key="1">
    <source>
        <dbReference type="SAM" id="MobiDB-lite"/>
    </source>
</evidence>
<dbReference type="Proteomes" id="UP000515208">
    <property type="component" value="Unplaced"/>
</dbReference>
<evidence type="ECO:0000259" key="2">
    <source>
        <dbReference type="Pfam" id="PF15487"/>
    </source>
</evidence>
<dbReference type="PANTHER" id="PTHR31980:SF1">
    <property type="entry name" value="PROTEIN FAM220A"/>
    <property type="match status" value="1"/>
</dbReference>
<dbReference type="PANTHER" id="PTHR31980">
    <property type="entry name" value="PROTEIN FAM220A"/>
    <property type="match status" value="1"/>
</dbReference>
<dbReference type="InterPro" id="IPR040355">
    <property type="entry name" value="FAM220A"/>
</dbReference>
<protein>
    <submittedName>
        <fullName evidence="4">Protein FAM220A</fullName>
    </submittedName>
</protein>